<feature type="compositionally biased region" description="Low complexity" evidence="1">
    <location>
        <begin position="8"/>
        <end position="19"/>
    </location>
</feature>
<name>Q00YU9_OSTTA</name>
<organism evidence="2 3">
    <name type="scientific">Ostreococcus tauri</name>
    <name type="common">Marine green alga</name>
    <dbReference type="NCBI Taxonomy" id="70448"/>
    <lineage>
        <taxon>Eukaryota</taxon>
        <taxon>Viridiplantae</taxon>
        <taxon>Chlorophyta</taxon>
        <taxon>Mamiellophyceae</taxon>
        <taxon>Mamiellales</taxon>
        <taxon>Bathycoccaceae</taxon>
        <taxon>Ostreococcus</taxon>
    </lineage>
</organism>
<keyword evidence="3" id="KW-1185">Reference proteome</keyword>
<evidence type="ECO:0000256" key="1">
    <source>
        <dbReference type="SAM" id="MobiDB-lite"/>
    </source>
</evidence>
<evidence type="ECO:0000313" key="3">
    <source>
        <dbReference type="Proteomes" id="UP000009170"/>
    </source>
</evidence>
<reference evidence="3" key="1">
    <citation type="journal article" date="2006" name="Proc. Natl. Acad. Sci. U.S.A.">
        <title>Genome analysis of the smallest free-living eukaryote Ostreococcus tauri unveils many unique features.</title>
        <authorList>
            <person name="Derelle E."/>
            <person name="Ferraz C."/>
            <person name="Rombauts S."/>
            <person name="Rouze P."/>
            <person name="Worden A.Z."/>
            <person name="Robbens S."/>
            <person name="Partensky F."/>
            <person name="Degroeve S."/>
            <person name="Echeynie S."/>
            <person name="Cooke R."/>
            <person name="Saeys Y."/>
            <person name="Wuyts J."/>
            <person name="Jabbari K."/>
            <person name="Bowler C."/>
            <person name="Panaud O."/>
            <person name="Piegu B."/>
            <person name="Ball S.G."/>
            <person name="Ral J.-P."/>
            <person name="Bouget F.-Y."/>
            <person name="Piganeau G."/>
            <person name="De Baets B."/>
            <person name="Picard A."/>
            <person name="Delseny M."/>
            <person name="Demaille J."/>
            <person name="Van de Peer Y."/>
            <person name="Moreau H."/>
        </authorList>
    </citation>
    <scope>NUCLEOTIDE SEQUENCE [LARGE SCALE GENOMIC DNA]</scope>
    <source>
        <strain evidence="3">OTTH 0595 / CCAP 157/2 / RCC745</strain>
    </source>
</reference>
<dbReference type="OMA" id="VLEYWAR"/>
<dbReference type="RefSeq" id="XP_003082007.1">
    <property type="nucleotide sequence ID" value="XM_003081959.1"/>
</dbReference>
<comment type="caution">
    <text evidence="2">The sequence shown here is derived from an EMBL/GenBank/DDBJ whole genome shotgun (WGS) entry which is preliminary data.</text>
</comment>
<sequence length="229" mass="25556">MNPIPFVASSAPNASSPTSRRARATRDVDPDVAVLDYWERVRRGTERAPRPGAEARANKRRCAHLESRIGDVLGWGGASRDFDGGEADVDEDALAVGEKLTETDVERLKARAREEVGTTLDATEVERLKSFGETRRSDSGPRTTFVEESYSMPLAPESEPFDDGGTVADEFFEYGRDELPRHLRDWYAPPAQEYGSFVADSKPAAGAYNWRSDENRYTTVRNLRSHGLW</sequence>
<reference evidence="2 3" key="2">
    <citation type="journal article" date="2014" name="BMC Genomics">
        <title>An improved genome of the model marine alga Ostreococcus tauri unfolds by assessing Illumina de novo assemblies.</title>
        <authorList>
            <person name="Blanc-Mathieu R."/>
            <person name="Verhelst B."/>
            <person name="Derelle E."/>
            <person name="Rombauts S."/>
            <person name="Bouget F.Y."/>
            <person name="Carre I."/>
            <person name="Chateau A."/>
            <person name="Eyre-Walker A."/>
            <person name="Grimsley N."/>
            <person name="Moreau H."/>
            <person name="Piegu B."/>
            <person name="Rivals E."/>
            <person name="Schackwitz W."/>
            <person name="Van de Peer Y."/>
            <person name="Piganeau G."/>
        </authorList>
    </citation>
    <scope>NUCLEOTIDE SEQUENCE [LARGE SCALE GENOMIC DNA]</scope>
    <source>
        <strain evidence="3">OTTH 0595 / CCAP 157/2 / RCC745</strain>
    </source>
</reference>
<dbReference type="AlphaFoldDB" id="Q00YU9"/>
<dbReference type="KEGG" id="ota:OT_ostta11g01880"/>
<evidence type="ECO:0000313" key="2">
    <source>
        <dbReference type="EMBL" id="CAL55810.1"/>
    </source>
</evidence>
<feature type="region of interest" description="Disordered" evidence="1">
    <location>
        <begin position="1"/>
        <end position="27"/>
    </location>
</feature>
<dbReference type="InParanoid" id="Q00YU9"/>
<dbReference type="GeneID" id="9833627"/>
<dbReference type="Proteomes" id="UP000009170">
    <property type="component" value="Unassembled WGS sequence"/>
</dbReference>
<gene>
    <name evidence="2" type="ORF">OT_ostta11g01880</name>
</gene>
<dbReference type="OrthoDB" id="10538056at2759"/>
<dbReference type="EMBL" id="CAID01000011">
    <property type="protein sequence ID" value="CAL55810.1"/>
    <property type="molecule type" value="Genomic_DNA"/>
</dbReference>
<proteinExistence type="predicted"/>
<accession>Q00YU9</accession>
<protein>
    <submittedName>
        <fullName evidence="2">Unnamed product</fullName>
    </submittedName>
</protein>